<gene>
    <name evidence="9" type="ORF">TAPDE_005577</name>
</gene>
<feature type="compositionally biased region" description="Basic and acidic residues" evidence="6">
    <location>
        <begin position="510"/>
        <end position="532"/>
    </location>
</feature>
<dbReference type="Proteomes" id="UP000013776">
    <property type="component" value="Unassembled WGS sequence"/>
</dbReference>
<evidence type="ECO:0000256" key="2">
    <source>
        <dbReference type="ARBA" id="ARBA00022664"/>
    </source>
</evidence>
<feature type="compositionally biased region" description="Basic and acidic residues" evidence="6">
    <location>
        <begin position="701"/>
        <end position="711"/>
    </location>
</feature>
<protein>
    <recommendedName>
        <fullName evidence="11">Formin binding protein</fullName>
    </recommendedName>
</protein>
<dbReference type="GO" id="GO:0003723">
    <property type="term" value="F:RNA binding"/>
    <property type="evidence" value="ECO:0007669"/>
    <property type="project" value="TreeGrafter"/>
</dbReference>
<dbReference type="SMART" id="SM00456">
    <property type="entry name" value="WW"/>
    <property type="match status" value="2"/>
</dbReference>
<dbReference type="EMBL" id="CAHR02000379">
    <property type="protein sequence ID" value="CCG85002.1"/>
    <property type="molecule type" value="Genomic_DNA"/>
</dbReference>
<dbReference type="AlphaFoldDB" id="R4XGI0"/>
<accession>R4XGI0</accession>
<dbReference type="SUPFAM" id="SSF51045">
    <property type="entry name" value="WW domain"/>
    <property type="match status" value="2"/>
</dbReference>
<feature type="region of interest" description="Disordered" evidence="6">
    <location>
        <begin position="40"/>
        <end position="75"/>
    </location>
</feature>
<evidence type="ECO:0000313" key="10">
    <source>
        <dbReference type="Proteomes" id="UP000013776"/>
    </source>
</evidence>
<dbReference type="Pfam" id="PF25432">
    <property type="entry name" value="FF_PRPF40A"/>
    <property type="match status" value="1"/>
</dbReference>
<feature type="compositionally biased region" description="Polar residues" evidence="6">
    <location>
        <begin position="11"/>
        <end position="22"/>
    </location>
</feature>
<evidence type="ECO:0000256" key="3">
    <source>
        <dbReference type="ARBA" id="ARBA00022737"/>
    </source>
</evidence>
<dbReference type="PROSITE" id="PS01159">
    <property type="entry name" value="WW_DOMAIN_1"/>
    <property type="match status" value="2"/>
</dbReference>
<feature type="compositionally biased region" description="Basic and acidic residues" evidence="6">
    <location>
        <begin position="603"/>
        <end position="630"/>
    </location>
</feature>
<evidence type="ECO:0000256" key="5">
    <source>
        <dbReference type="ARBA" id="ARBA00023242"/>
    </source>
</evidence>
<proteinExistence type="predicted"/>
<feature type="domain" description="WW" evidence="7">
    <location>
        <begin position="77"/>
        <end position="104"/>
    </location>
</feature>
<feature type="region of interest" description="Disordered" evidence="6">
    <location>
        <begin position="585"/>
        <end position="720"/>
    </location>
</feature>
<dbReference type="VEuPathDB" id="FungiDB:TAPDE_005577"/>
<dbReference type="InterPro" id="IPR002713">
    <property type="entry name" value="FF_domain"/>
</dbReference>
<sequence>MSVPWLRNGAAQASQTGTSTGGVWSEHVANDNRVYYWNSETKQSSWEKPDALKTQDERNGIKAISQPSTSLENSEDWKEYETPEGKKYYHNHLTGVTTWDRPEALLKADRAQKEAADHKSHEANSFKDEDFDAETQQELERLDRIQMVGADGKIISAAMYALSDEAVPVFKNTEQADEAFSKMLKRIGVQTDWSWNQTMRAAIKEPVWRALPTSMARKAAFEQYIVDVKKATIGKQKDIIEKLKRDFEQMLLRHDEIESYSQWQNVKANLEGEVAYKAAIDDEEREALFEMYTEKLAEREAKQEKEKRTKAIAVLASLLTDLKLDLTTTWKDAQAVLAHSDEFRANAHLKGMRKVDILLTFEQYIRELEKQRIHTLKAERNAERRRHRENRRRFIALLAQLRSSGQIYAGMKWKDAYALLKDTEEYSDIVGQPGSTPMDFFWDICEEMDQDLKTKKFMVQDVLETKRQQVKVNTNFEEFETLMQSDNRTSHMSEQDLKNIYQQLHGKAQRKAEEDKKNEERRIRRKQDDLRSAMKKLNPPIDVRDTYEAVRVRISMLAEFTALDSEAAREGAFDKYIRRLKERIEEDEERASRRDRHHHKHSPVRERRHDRDRRSSRDSRRSNGDRDRHESRRRHRSERQPSMEYDPRSPKRTKQDHETDKVYSKTVDLAMPDAEQVSGQVPELHNGEAIPPTDSGLADKVTGETRQKGDDSSEDGEIAE</sequence>
<keyword evidence="5" id="KW-0539">Nucleus</keyword>
<dbReference type="PANTHER" id="PTHR11864:SF0">
    <property type="entry name" value="PRP40 PRE-MRNA PROCESSING FACTOR 40 HOMOLOG A (YEAST)"/>
    <property type="match status" value="1"/>
</dbReference>
<dbReference type="STRING" id="1097556.R4XGI0"/>
<dbReference type="Gene3D" id="1.10.10.440">
    <property type="entry name" value="FF domain"/>
    <property type="match status" value="5"/>
</dbReference>
<evidence type="ECO:0000313" key="9">
    <source>
        <dbReference type="EMBL" id="CCG85002.1"/>
    </source>
</evidence>
<organism evidence="9 10">
    <name type="scientific">Taphrina deformans (strain PYCC 5710 / ATCC 11124 / CBS 356.35 / IMI 108563 / JCM 9778 / NBRC 8474)</name>
    <name type="common">Peach leaf curl fungus</name>
    <name type="synonym">Lalaria deformans</name>
    <dbReference type="NCBI Taxonomy" id="1097556"/>
    <lineage>
        <taxon>Eukaryota</taxon>
        <taxon>Fungi</taxon>
        <taxon>Dikarya</taxon>
        <taxon>Ascomycota</taxon>
        <taxon>Taphrinomycotina</taxon>
        <taxon>Taphrinomycetes</taxon>
        <taxon>Taphrinales</taxon>
        <taxon>Taphrinaceae</taxon>
        <taxon>Taphrina</taxon>
    </lineage>
</organism>
<evidence type="ECO:0000259" key="7">
    <source>
        <dbReference type="PROSITE" id="PS50020"/>
    </source>
</evidence>
<comment type="subcellular location">
    <subcellularLocation>
        <location evidence="1">Nucleus</location>
    </subcellularLocation>
</comment>
<evidence type="ECO:0000256" key="6">
    <source>
        <dbReference type="SAM" id="MobiDB-lite"/>
    </source>
</evidence>
<dbReference type="CDD" id="cd00201">
    <property type="entry name" value="WW"/>
    <property type="match status" value="2"/>
</dbReference>
<comment type="caution">
    <text evidence="9">The sequence shown here is derived from an EMBL/GenBank/DDBJ whole genome shotgun (WGS) entry which is preliminary data.</text>
</comment>
<dbReference type="InterPro" id="IPR036517">
    <property type="entry name" value="FF_domain_sf"/>
</dbReference>
<keyword evidence="3" id="KW-0677">Repeat</keyword>
<dbReference type="PANTHER" id="PTHR11864">
    <property type="entry name" value="PRE-MRNA-PROCESSING PROTEIN PRP40"/>
    <property type="match status" value="1"/>
</dbReference>
<dbReference type="SMART" id="SM00441">
    <property type="entry name" value="FF"/>
    <property type="match status" value="5"/>
</dbReference>
<dbReference type="GO" id="GO:0045292">
    <property type="term" value="P:mRNA cis splicing, via spliceosome"/>
    <property type="evidence" value="ECO:0007669"/>
    <property type="project" value="InterPro"/>
</dbReference>
<dbReference type="InterPro" id="IPR039726">
    <property type="entry name" value="Prp40-like"/>
</dbReference>
<keyword evidence="10" id="KW-1185">Reference proteome</keyword>
<dbReference type="FunFam" id="1.10.10.440:FF:000013">
    <property type="entry name" value="pre-mRNA-processing protein 40A isoform X1"/>
    <property type="match status" value="1"/>
</dbReference>
<feature type="compositionally biased region" description="Basic and acidic residues" evidence="6">
    <location>
        <begin position="638"/>
        <end position="663"/>
    </location>
</feature>
<reference evidence="9 10" key="1">
    <citation type="journal article" date="2013" name="MBio">
        <title>Genome sequencing of the plant pathogen Taphrina deformans, the causal agent of peach leaf curl.</title>
        <authorList>
            <person name="Cisse O.H."/>
            <person name="Almeida J.M.G.C.F."/>
            <person name="Fonseca A."/>
            <person name="Kumar A.A."/>
            <person name="Salojaervi J."/>
            <person name="Overmyer K."/>
            <person name="Hauser P.M."/>
            <person name="Pagni M."/>
        </authorList>
    </citation>
    <scope>NUCLEOTIDE SEQUENCE [LARGE SCALE GENOMIC DNA]</scope>
    <source>
        <strain evidence="10">PYCC 5710 / ATCC 11124 / CBS 356.35 / IMI 108563 / JCM 9778 / NBRC 8474</strain>
    </source>
</reference>
<feature type="region of interest" description="Disordered" evidence="6">
    <location>
        <begin position="1"/>
        <end position="25"/>
    </location>
</feature>
<feature type="domain" description="FF" evidence="8">
    <location>
        <begin position="240"/>
        <end position="295"/>
    </location>
</feature>
<dbReference type="PROSITE" id="PS51676">
    <property type="entry name" value="FF"/>
    <property type="match status" value="1"/>
</dbReference>
<evidence type="ECO:0008006" key="11">
    <source>
        <dbReference type="Google" id="ProtNLM"/>
    </source>
</evidence>
<dbReference type="InterPro" id="IPR001202">
    <property type="entry name" value="WW_dom"/>
</dbReference>
<evidence type="ECO:0000256" key="1">
    <source>
        <dbReference type="ARBA" id="ARBA00004123"/>
    </source>
</evidence>
<feature type="compositionally biased region" description="Basic and acidic residues" evidence="6">
    <location>
        <begin position="45"/>
        <end position="60"/>
    </location>
</feature>
<keyword evidence="2" id="KW-0507">mRNA processing</keyword>
<name>R4XGI0_TAPDE</name>
<dbReference type="Pfam" id="PF01846">
    <property type="entry name" value="FF"/>
    <property type="match status" value="3"/>
</dbReference>
<dbReference type="Pfam" id="PF00397">
    <property type="entry name" value="WW"/>
    <property type="match status" value="2"/>
</dbReference>
<feature type="compositionally biased region" description="Basic residues" evidence="6">
    <location>
        <begin position="593"/>
        <end position="602"/>
    </location>
</feature>
<feature type="domain" description="WW" evidence="7">
    <location>
        <begin position="24"/>
        <end position="51"/>
    </location>
</feature>
<dbReference type="eggNOG" id="KOG0152">
    <property type="taxonomic scope" value="Eukaryota"/>
</dbReference>
<dbReference type="GO" id="GO:0005685">
    <property type="term" value="C:U1 snRNP"/>
    <property type="evidence" value="ECO:0007669"/>
    <property type="project" value="TreeGrafter"/>
</dbReference>
<dbReference type="InterPro" id="IPR036020">
    <property type="entry name" value="WW_dom_sf"/>
</dbReference>
<keyword evidence="4" id="KW-0508">mRNA splicing</keyword>
<evidence type="ECO:0000256" key="4">
    <source>
        <dbReference type="ARBA" id="ARBA00023187"/>
    </source>
</evidence>
<dbReference type="SUPFAM" id="SSF81698">
    <property type="entry name" value="FF domain"/>
    <property type="match status" value="5"/>
</dbReference>
<dbReference type="OrthoDB" id="187617at2759"/>
<dbReference type="Gene3D" id="2.20.70.10">
    <property type="match status" value="2"/>
</dbReference>
<dbReference type="PROSITE" id="PS50020">
    <property type="entry name" value="WW_DOMAIN_2"/>
    <property type="match status" value="2"/>
</dbReference>
<feature type="region of interest" description="Disordered" evidence="6">
    <location>
        <begin position="505"/>
        <end position="537"/>
    </location>
</feature>
<dbReference type="GO" id="GO:0071004">
    <property type="term" value="C:U2-type prespliceosome"/>
    <property type="evidence" value="ECO:0007669"/>
    <property type="project" value="TreeGrafter"/>
</dbReference>
<evidence type="ECO:0000259" key="8">
    <source>
        <dbReference type="PROSITE" id="PS51676"/>
    </source>
</evidence>